<keyword evidence="3" id="KW-1185">Reference proteome</keyword>
<name>A0A2V4BAT8_9PSEU</name>
<gene>
    <name evidence="2" type="ORF">BAY60_09520</name>
</gene>
<evidence type="ECO:0000259" key="1">
    <source>
        <dbReference type="Pfam" id="PF13559"/>
    </source>
</evidence>
<dbReference type="Pfam" id="PF13559">
    <property type="entry name" value="DUF4129"/>
    <property type="match status" value="1"/>
</dbReference>
<dbReference type="RefSeq" id="WP_112280510.1">
    <property type="nucleotide sequence ID" value="NZ_MASW01000001.1"/>
</dbReference>
<sequence>MIAGADVPVELGRDEARRLARAELADPDYAQARPSPVQQAIDWLGDRLADLFGALAGATPGGVAGLVVFLLLLVVLVLVIRLRVGKPARRGRVRGEPVFTGAPRTASGHRQAAEHAAERGELAEAVRERFRAVVRELEERGVLDERAGRTAGEAATEAGRLVPQFAGELHSAATLFDEVHYGGRAATVAAYARLSDLDTRLAGARPVAP</sequence>
<protein>
    <recommendedName>
        <fullName evidence="1">Protein-glutamine gamma-glutamyltransferase-like C-terminal domain-containing protein</fullName>
    </recommendedName>
</protein>
<feature type="domain" description="Protein-glutamine gamma-glutamyltransferase-like C-terminal" evidence="1">
    <location>
        <begin position="129"/>
        <end position="197"/>
    </location>
</feature>
<dbReference type="OrthoDB" id="3389322at2"/>
<dbReference type="AlphaFoldDB" id="A0A2V4BAT8"/>
<dbReference type="Proteomes" id="UP000249915">
    <property type="component" value="Unassembled WGS sequence"/>
</dbReference>
<organism evidence="2 3">
    <name type="scientific">Prauserella muralis</name>
    <dbReference type="NCBI Taxonomy" id="588067"/>
    <lineage>
        <taxon>Bacteria</taxon>
        <taxon>Bacillati</taxon>
        <taxon>Actinomycetota</taxon>
        <taxon>Actinomycetes</taxon>
        <taxon>Pseudonocardiales</taxon>
        <taxon>Pseudonocardiaceae</taxon>
        <taxon>Prauserella</taxon>
    </lineage>
</organism>
<dbReference type="InterPro" id="IPR025403">
    <property type="entry name" value="TgpA-like_C"/>
</dbReference>
<accession>A0A2V4BAT8</accession>
<comment type="caution">
    <text evidence="2">The sequence shown here is derived from an EMBL/GenBank/DDBJ whole genome shotgun (WGS) entry which is preliminary data.</text>
</comment>
<reference evidence="2 3" key="1">
    <citation type="submission" date="2016-07" db="EMBL/GenBank/DDBJ databases">
        <title>Draft genome sequence of Prauserella muralis DSM 45305, isolated from a mould-covered wall in an indoor environment.</title>
        <authorList>
            <person name="Ruckert C."/>
            <person name="Albersmeier A."/>
            <person name="Jiang C.-L."/>
            <person name="Jiang Y."/>
            <person name="Kalinowski J."/>
            <person name="Schneider O."/>
            <person name="Winkler A."/>
            <person name="Zotchev S.B."/>
        </authorList>
    </citation>
    <scope>NUCLEOTIDE SEQUENCE [LARGE SCALE GENOMIC DNA]</scope>
    <source>
        <strain evidence="2 3">DSM 45305</strain>
    </source>
</reference>
<dbReference type="EMBL" id="MASW01000001">
    <property type="protein sequence ID" value="PXY32484.1"/>
    <property type="molecule type" value="Genomic_DNA"/>
</dbReference>
<evidence type="ECO:0000313" key="2">
    <source>
        <dbReference type="EMBL" id="PXY32484.1"/>
    </source>
</evidence>
<evidence type="ECO:0000313" key="3">
    <source>
        <dbReference type="Proteomes" id="UP000249915"/>
    </source>
</evidence>
<proteinExistence type="predicted"/>